<gene>
    <name evidence="7" type="ORF">H4696_002069</name>
</gene>
<dbReference type="PANTHER" id="PTHR43248:SF29">
    <property type="entry name" value="TRIPEPTIDYL AMINOPEPTIDASE"/>
    <property type="match status" value="1"/>
</dbReference>
<dbReference type="InterPro" id="IPR029058">
    <property type="entry name" value="AB_hydrolase_fold"/>
</dbReference>
<keyword evidence="8" id="KW-1185">Reference proteome</keyword>
<evidence type="ECO:0000313" key="7">
    <source>
        <dbReference type="EMBL" id="MBE1494969.1"/>
    </source>
</evidence>
<evidence type="ECO:0000256" key="4">
    <source>
        <dbReference type="SAM" id="SignalP"/>
    </source>
</evidence>
<dbReference type="InterPro" id="IPR000073">
    <property type="entry name" value="AB_hydrolase_1"/>
</dbReference>
<name>A0ABR9HVK7_9PSEU</name>
<reference evidence="7 8" key="1">
    <citation type="submission" date="2020-10" db="EMBL/GenBank/DDBJ databases">
        <title>Sequencing the genomes of 1000 actinobacteria strains.</title>
        <authorList>
            <person name="Klenk H.-P."/>
        </authorList>
    </citation>
    <scope>NUCLEOTIDE SEQUENCE [LARGE SCALE GENOMIC DNA]</scope>
    <source>
        <strain evidence="7 8">DSM 44653</strain>
    </source>
</reference>
<dbReference type="InterPro" id="IPR013595">
    <property type="entry name" value="Pept_S33_TAP-like_C"/>
</dbReference>
<dbReference type="PANTHER" id="PTHR43248">
    <property type="entry name" value="2-SUCCINYL-6-HYDROXY-2,4-CYCLOHEXADIENE-1-CARBOXYLATE SYNTHASE"/>
    <property type="match status" value="1"/>
</dbReference>
<dbReference type="Gene3D" id="3.40.50.1820">
    <property type="entry name" value="alpha/beta hydrolase"/>
    <property type="match status" value="1"/>
</dbReference>
<evidence type="ECO:0000259" key="5">
    <source>
        <dbReference type="Pfam" id="PF00561"/>
    </source>
</evidence>
<evidence type="ECO:0000256" key="2">
    <source>
        <dbReference type="ARBA" id="ARBA00022729"/>
    </source>
</evidence>
<feature type="domain" description="Peptidase S33 tripeptidyl aminopeptidase-like C-terminal" evidence="6">
    <location>
        <begin position="430"/>
        <end position="530"/>
    </location>
</feature>
<dbReference type="EMBL" id="JADBEG010000001">
    <property type="protein sequence ID" value="MBE1494969.1"/>
    <property type="molecule type" value="Genomic_DNA"/>
</dbReference>
<comment type="caution">
    <text evidence="7">The sequence shown here is derived from an EMBL/GenBank/DDBJ whole genome shotgun (WGS) entry which is preliminary data.</text>
</comment>
<proteinExistence type="inferred from homology"/>
<dbReference type="Pfam" id="PF00561">
    <property type="entry name" value="Abhydrolase_1"/>
    <property type="match status" value="1"/>
</dbReference>
<organism evidence="7 8">
    <name type="scientific">Amycolatopsis lexingtonensis</name>
    <dbReference type="NCBI Taxonomy" id="218822"/>
    <lineage>
        <taxon>Bacteria</taxon>
        <taxon>Bacillati</taxon>
        <taxon>Actinomycetota</taxon>
        <taxon>Actinomycetes</taxon>
        <taxon>Pseudonocardiales</taxon>
        <taxon>Pseudonocardiaceae</taxon>
        <taxon>Amycolatopsis</taxon>
    </lineage>
</organism>
<feature type="chain" id="PRO_5046658036" evidence="4">
    <location>
        <begin position="29"/>
        <end position="546"/>
    </location>
</feature>
<evidence type="ECO:0000256" key="3">
    <source>
        <dbReference type="ARBA" id="ARBA00022801"/>
    </source>
</evidence>
<dbReference type="SUPFAM" id="SSF53474">
    <property type="entry name" value="alpha/beta-Hydrolases"/>
    <property type="match status" value="1"/>
</dbReference>
<dbReference type="Pfam" id="PF08386">
    <property type="entry name" value="Abhydrolase_4"/>
    <property type="match status" value="1"/>
</dbReference>
<keyword evidence="3" id="KW-0378">Hydrolase</keyword>
<feature type="domain" description="AB hydrolase-1" evidence="5">
    <location>
        <begin position="109"/>
        <end position="271"/>
    </location>
</feature>
<keyword evidence="2 4" id="KW-0732">Signal</keyword>
<protein>
    <submittedName>
        <fullName evidence="7">Pimeloyl-ACP methyl ester carboxylesterase</fullName>
    </submittedName>
</protein>
<evidence type="ECO:0000256" key="1">
    <source>
        <dbReference type="ARBA" id="ARBA00010088"/>
    </source>
</evidence>
<evidence type="ECO:0000313" key="8">
    <source>
        <dbReference type="Proteomes" id="UP000631670"/>
    </source>
</evidence>
<feature type="signal peptide" evidence="4">
    <location>
        <begin position="1"/>
        <end position="28"/>
    </location>
</feature>
<accession>A0ABR9HVK7</accession>
<dbReference type="InterPro" id="IPR051601">
    <property type="entry name" value="Serine_prot/Carboxylest_S33"/>
</dbReference>
<dbReference type="Proteomes" id="UP000631670">
    <property type="component" value="Unassembled WGS sequence"/>
</dbReference>
<sequence length="546" mass="58335">MRRSTRGRIRSFALAGALVAGVATVGTAGTAAAAAEAAVKPAVVGATAAPNWGTCPADTLAGVPDDQVKYYSCARYRVPIDHDNATLGTIDIALLKRAARTPDKRVGSLFLNPGGPGGSGLRMPIGGQFYFQPQVLDRFDLVGFDPRGVGDSNPLRCFTTQEDADEVFSAQIPVPLSRAEISGTLASYRDYGQFCKNNAGSLLNHMSTKDVVRDLDTLRAAVGDRKLSFVGFSYGTLIGSTYASMFPKQSRAIVIDGNVDPALRTGDGVEYDRERAQGFEIALDGFLKRCDQAGAKCAFSDGNPRAKFDELREYLRKQPITIPGGGTVDINRFTGAASSVLYSPAAFASLAEDLQALYTAIHPAGAQAQTLQAKPLKVLTPGKQGLADQNPDSPYTSDDSYFAVNCSDKPFRIKQDQVPGIAAKWERESPTFGRYQAFADTAACPAWPAKKPDAYRGPWQAKTDVPVVVVGNYYDPATRYQFAQRMAQELGNARLLSVDAFGHCILGDALGVDKAVADYLTDLKVPAAGQVFQPNVQPFETAAAQG</sequence>
<evidence type="ECO:0000259" key="6">
    <source>
        <dbReference type="Pfam" id="PF08386"/>
    </source>
</evidence>
<comment type="similarity">
    <text evidence="1">Belongs to the peptidase S33 family.</text>
</comment>